<dbReference type="Proteomes" id="UP000830434">
    <property type="component" value="Chromosome"/>
</dbReference>
<evidence type="ECO:0000313" key="3">
    <source>
        <dbReference type="EMBL" id="UPW01568.1"/>
    </source>
</evidence>
<feature type="transmembrane region" description="Helical" evidence="2">
    <location>
        <begin position="445"/>
        <end position="470"/>
    </location>
</feature>
<evidence type="ECO:0000313" key="4">
    <source>
        <dbReference type="Proteomes" id="UP000830434"/>
    </source>
</evidence>
<gene>
    <name evidence="3" type="ORF">M0R88_05555</name>
</gene>
<protein>
    <submittedName>
        <fullName evidence="3">Uncharacterized protein</fullName>
    </submittedName>
</protein>
<dbReference type="GeneID" id="72189300"/>
<feature type="transmembrane region" description="Helical" evidence="2">
    <location>
        <begin position="237"/>
        <end position="258"/>
    </location>
</feature>
<evidence type="ECO:0000256" key="2">
    <source>
        <dbReference type="SAM" id="Phobius"/>
    </source>
</evidence>
<keyword evidence="2" id="KW-0812">Transmembrane</keyword>
<dbReference type="EMBL" id="CP096658">
    <property type="protein sequence ID" value="UPW01568.1"/>
    <property type="molecule type" value="Genomic_DNA"/>
</dbReference>
<feature type="transmembrane region" description="Helical" evidence="2">
    <location>
        <begin position="369"/>
        <end position="391"/>
    </location>
</feature>
<organism evidence="3 4">
    <name type="scientific">Halorussus gelatinilyticus</name>
    <dbReference type="NCBI Taxonomy" id="2937524"/>
    <lineage>
        <taxon>Archaea</taxon>
        <taxon>Methanobacteriati</taxon>
        <taxon>Methanobacteriota</taxon>
        <taxon>Stenosarchaea group</taxon>
        <taxon>Halobacteria</taxon>
        <taxon>Halobacteriales</taxon>
        <taxon>Haladaptataceae</taxon>
        <taxon>Halorussus</taxon>
    </lineage>
</organism>
<feature type="transmembrane region" description="Helical" evidence="2">
    <location>
        <begin position="192"/>
        <end position="217"/>
    </location>
</feature>
<feature type="transmembrane region" description="Helical" evidence="2">
    <location>
        <begin position="123"/>
        <end position="152"/>
    </location>
</feature>
<keyword evidence="2" id="KW-0472">Membrane</keyword>
<feature type="transmembrane region" description="Helical" evidence="2">
    <location>
        <begin position="345"/>
        <end position="363"/>
    </location>
</feature>
<evidence type="ECO:0000256" key="1">
    <source>
        <dbReference type="SAM" id="MobiDB-lite"/>
    </source>
</evidence>
<keyword evidence="4" id="KW-1185">Reference proteome</keyword>
<proteinExistence type="predicted"/>
<feature type="transmembrane region" description="Helical" evidence="2">
    <location>
        <begin position="158"/>
        <end position="180"/>
    </location>
</feature>
<reference evidence="3" key="1">
    <citation type="submission" date="2022-04" db="EMBL/GenBank/DDBJ databases">
        <title>Diverse halophilic archaea isolated from saline environments.</title>
        <authorList>
            <person name="Cui H.-L."/>
        </authorList>
    </citation>
    <scope>NUCLEOTIDE SEQUENCE</scope>
    <source>
        <strain evidence="3">XZYJT40</strain>
    </source>
</reference>
<dbReference type="RefSeq" id="WP_248655966.1">
    <property type="nucleotide sequence ID" value="NZ_CP096658.1"/>
</dbReference>
<accession>A0A8U0ILB9</accession>
<dbReference type="KEGG" id="haxz:M0R88_05555"/>
<feature type="compositionally biased region" description="Basic and acidic residues" evidence="1">
    <location>
        <begin position="283"/>
        <end position="300"/>
    </location>
</feature>
<feature type="transmembrane region" description="Helical" evidence="2">
    <location>
        <begin position="491"/>
        <end position="515"/>
    </location>
</feature>
<feature type="transmembrane region" description="Helical" evidence="2">
    <location>
        <begin position="527"/>
        <end position="549"/>
    </location>
</feature>
<feature type="transmembrane region" description="Helical" evidence="2">
    <location>
        <begin position="32"/>
        <end position="52"/>
    </location>
</feature>
<keyword evidence="2" id="KW-1133">Transmembrane helix</keyword>
<name>A0A8U0ILB9_9EURY</name>
<feature type="region of interest" description="Disordered" evidence="1">
    <location>
        <begin position="283"/>
        <end position="306"/>
    </location>
</feature>
<sequence>MKTPDLSHATRIARVEVVRSVRTVRSSGTRTLAFAFALLFWVALPTVGGGYLAYRLGRELPNVPFDAPVLDLLRGGTAVGWVGLAALAAARTAGRKGELDSPEGILTTVPARDAALGLLLAEYVWMALVAAIPVVTISVALAVGAGVVAPILAIPATAALLLGVGLAVGFPVGLGVKWVTLRTPWLARHKTVLLLAAFGLYFLAVTSETLNEVVAALQRALRDTPLAWFGDAALLGLPGIGAVPVHALAAAALAAVLLPALGVVGIRSATTLWYTDRSEATGEESDRKRADAEKRGDADVSGRVGAASESLGERALAPLSPFLARPTRTVTLAVWRRTKRAPIRILYVAYPLFFLYAPLRTAFESGVTTVLPLMVALYGTWAAGALVLNPLGDEGSVLPTTLLSGIDGRQFVVGHVLSAALVGVPVVALATAATGALSPLEPLRWLALTGASALLVVAGTVLAVAVGTLLPRFGTVEVFRSREVTMPSKGAFAAYSIALLGGAVGAMVALLPPLAGFVGGLVGVPGIAVRAVGGALAVLVGVVGPAVGFRWAARRFEAYALD</sequence>
<feature type="transmembrane region" description="Helical" evidence="2">
    <location>
        <begin position="412"/>
        <end position="433"/>
    </location>
</feature>
<dbReference type="AlphaFoldDB" id="A0A8U0ILB9"/>